<feature type="domain" description="N-acetyltransferase" evidence="3">
    <location>
        <begin position="3"/>
        <end position="174"/>
    </location>
</feature>
<dbReference type="PROSITE" id="PS51186">
    <property type="entry name" value="GNAT"/>
    <property type="match status" value="1"/>
</dbReference>
<keyword evidence="1" id="KW-0808">Transferase</keyword>
<dbReference type="Gene3D" id="3.40.630.30">
    <property type="match status" value="1"/>
</dbReference>
<dbReference type="InterPro" id="IPR050832">
    <property type="entry name" value="Bact_Acetyltransf"/>
</dbReference>
<sequence length="178" mass="19633">MSFHVEPALETDVEAIARVHVQGWRESYKDFLNPASLAGLSVEERARMWRSTFTAPDPRALLLVGRASDGEIVGFVCGGPVRLEDAVSLDTAAEVYAIYLLDKVKGQGLGRRLMAGLFDHLTGQGFSSAGLWVLRDNLSARRFYERLGGKPGPGQELELRGQTVTEIAYRFDPIPTIR</sequence>
<dbReference type="CDD" id="cd04301">
    <property type="entry name" value="NAT_SF"/>
    <property type="match status" value="1"/>
</dbReference>
<evidence type="ECO:0000313" key="5">
    <source>
        <dbReference type="Proteomes" id="UP000704176"/>
    </source>
</evidence>
<evidence type="ECO:0000259" key="3">
    <source>
        <dbReference type="PROSITE" id="PS51186"/>
    </source>
</evidence>
<evidence type="ECO:0000256" key="1">
    <source>
        <dbReference type="ARBA" id="ARBA00022679"/>
    </source>
</evidence>
<dbReference type="InterPro" id="IPR016181">
    <property type="entry name" value="Acyl_CoA_acyltransferase"/>
</dbReference>
<protein>
    <submittedName>
        <fullName evidence="4">GNAT family N-acetyltransferase</fullName>
    </submittedName>
</protein>
<dbReference type="Proteomes" id="UP000704176">
    <property type="component" value="Unassembled WGS sequence"/>
</dbReference>
<dbReference type="SUPFAM" id="SSF55729">
    <property type="entry name" value="Acyl-CoA N-acyltransferases (Nat)"/>
    <property type="match status" value="1"/>
</dbReference>
<dbReference type="InterPro" id="IPR000182">
    <property type="entry name" value="GNAT_dom"/>
</dbReference>
<comment type="caution">
    <text evidence="4">The sequence shown here is derived from an EMBL/GenBank/DDBJ whole genome shotgun (WGS) entry which is preliminary data.</text>
</comment>
<dbReference type="PANTHER" id="PTHR43877">
    <property type="entry name" value="AMINOALKYLPHOSPHONATE N-ACETYLTRANSFERASE-RELATED-RELATED"/>
    <property type="match status" value="1"/>
</dbReference>
<accession>A0ABS7VNF7</accession>
<keyword evidence="2" id="KW-0012">Acyltransferase</keyword>
<dbReference type="EMBL" id="JAIRBM010000006">
    <property type="protein sequence ID" value="MBZ6076567.1"/>
    <property type="molecule type" value="Genomic_DNA"/>
</dbReference>
<evidence type="ECO:0000313" key="4">
    <source>
        <dbReference type="EMBL" id="MBZ6076567.1"/>
    </source>
</evidence>
<organism evidence="4 5">
    <name type="scientific">Microvirga puerhi</name>
    <dbReference type="NCBI Taxonomy" id="2876078"/>
    <lineage>
        <taxon>Bacteria</taxon>
        <taxon>Pseudomonadati</taxon>
        <taxon>Pseudomonadota</taxon>
        <taxon>Alphaproteobacteria</taxon>
        <taxon>Hyphomicrobiales</taxon>
        <taxon>Methylobacteriaceae</taxon>
        <taxon>Microvirga</taxon>
    </lineage>
</organism>
<gene>
    <name evidence="4" type="ORF">K9B37_09810</name>
</gene>
<keyword evidence="5" id="KW-1185">Reference proteome</keyword>
<evidence type="ECO:0000256" key="2">
    <source>
        <dbReference type="ARBA" id="ARBA00023315"/>
    </source>
</evidence>
<dbReference type="RefSeq" id="WP_224312893.1">
    <property type="nucleotide sequence ID" value="NZ_JAIRBM010000006.1"/>
</dbReference>
<reference evidence="4 5" key="1">
    <citation type="submission" date="2021-09" db="EMBL/GenBank/DDBJ databases">
        <title>The complete genome sequence of a new microorganism.</title>
        <authorList>
            <person name="Zi Z."/>
        </authorList>
    </citation>
    <scope>NUCLEOTIDE SEQUENCE [LARGE SCALE GENOMIC DNA]</scope>
    <source>
        <strain evidence="4 5">WGZ8</strain>
    </source>
</reference>
<proteinExistence type="predicted"/>
<dbReference type="Pfam" id="PF00583">
    <property type="entry name" value="Acetyltransf_1"/>
    <property type="match status" value="1"/>
</dbReference>
<name>A0ABS7VNF7_9HYPH</name>